<dbReference type="Gene3D" id="2.60.120.260">
    <property type="entry name" value="Galactose-binding domain-like"/>
    <property type="match status" value="2"/>
</dbReference>
<keyword evidence="3" id="KW-0326">Glycosidase</keyword>
<dbReference type="InterPro" id="IPR006104">
    <property type="entry name" value="Glyco_hydro_2_N"/>
</dbReference>
<comment type="caution">
    <text evidence="7">The sequence shown here is derived from an EMBL/GenBank/DDBJ whole genome shotgun (WGS) entry which is preliminary data.</text>
</comment>
<sequence length="736" mass="84574">MLMDKRILLTLALGAMSQVFTHAWEPKGDKIKTVWAEQVMPENVWQSYPRPQLQRAEWINLNGLWKYAVTDQNTPRKNVSFEGEILVPFAIESSLSGVQKTFLPTDRLWYQREFTLDPSWKNKSTILHFGAVDYECQVWVNNRLVGTHKGGNNPFSFDITKYLKKSGPQSIEVAVTDPTDTESISRGKQQLNQEGIWYTPVSGIWQTVWLEAVNKTYIRQVLPSTDIERKSVKLAFDIAGAKGNEEVKIEVLDDGKVIKTVEQKLTNAMEIDVPNAVLWSPESPKLYHLNIVLSNGGRVLDRVKSYFALRKVDVRKDECGYNRICLNNQPIFQYGPLDQGWWPDGLLTPPSEEAMLWDMVQLKKMGFNMIRKHIKVEPEQYYYYADSLGLMMWQDMVSGFATSRKKEEHVNPLATTDWNAPEEHTRQWQKEMFEMIDRLRFYPCITTWVVFNEGWGQHNTVEIVNKVIKYDDTRLINGVTGWTDRGVGDMYDVHNYPVTSMILPENNGNRISVLGEFGGYGWAIKEHIWNPNMRNWGYKNIDGAMALIDSYGRLVYDLETLIVQGLSAAVYTQTTDVEGEVNGLITYDRKVTKIPEGLLHLMHNRLYEITPAKAVTLIADGQNGSKNTRLVGLNGQELKMTSLPFDCPPRSTVVSEATFKVDKDFNHLSLWLNVAGEAKVWLNGVEVFAQEAKQTRQYNQYNISDYSRYLRKGSNLLKIEVKDSKKMRFDYGLRAY</sequence>
<evidence type="ECO:0000259" key="5">
    <source>
        <dbReference type="Pfam" id="PF02836"/>
    </source>
</evidence>
<dbReference type="InterPro" id="IPR051913">
    <property type="entry name" value="GH2_Domain-Containing"/>
</dbReference>
<protein>
    <submittedName>
        <fullName evidence="7">Beta-galactosidase</fullName>
    </submittedName>
</protein>
<dbReference type="SUPFAM" id="SSF51445">
    <property type="entry name" value="(Trans)glycosidases"/>
    <property type="match status" value="1"/>
</dbReference>
<dbReference type="InterPro" id="IPR036156">
    <property type="entry name" value="Beta-gal/glucu_dom_sf"/>
</dbReference>
<comment type="similarity">
    <text evidence="1">Belongs to the glycosyl hydrolase 2 family.</text>
</comment>
<dbReference type="EMBL" id="NFLW01000038">
    <property type="protein sequence ID" value="OUQ64293.1"/>
    <property type="molecule type" value="Genomic_DNA"/>
</dbReference>
<evidence type="ECO:0000313" key="7">
    <source>
        <dbReference type="EMBL" id="OUQ64293.1"/>
    </source>
</evidence>
<reference evidence="8" key="1">
    <citation type="submission" date="2017-04" db="EMBL/GenBank/DDBJ databases">
        <title>Function of individual gut microbiota members based on whole genome sequencing of pure cultures obtained from chicken caecum.</title>
        <authorList>
            <person name="Medvecky M."/>
            <person name="Cejkova D."/>
            <person name="Polansky O."/>
            <person name="Karasova D."/>
            <person name="Kubasova T."/>
            <person name="Cizek A."/>
            <person name="Rychlik I."/>
        </authorList>
    </citation>
    <scope>NUCLEOTIDE SEQUENCE [LARGE SCALE GENOMIC DNA]</scope>
    <source>
        <strain evidence="8">An109</strain>
    </source>
</reference>
<dbReference type="GO" id="GO:0005975">
    <property type="term" value="P:carbohydrate metabolic process"/>
    <property type="evidence" value="ECO:0007669"/>
    <property type="project" value="InterPro"/>
</dbReference>
<feature type="domain" description="Glycoside hydrolase family 2 catalytic" evidence="5">
    <location>
        <begin position="352"/>
        <end position="483"/>
    </location>
</feature>
<evidence type="ECO:0000313" key="8">
    <source>
        <dbReference type="Proteomes" id="UP000196036"/>
    </source>
</evidence>
<dbReference type="InterPro" id="IPR006102">
    <property type="entry name" value="Ig-like_GH2"/>
</dbReference>
<dbReference type="PANTHER" id="PTHR42732">
    <property type="entry name" value="BETA-GALACTOSIDASE"/>
    <property type="match status" value="1"/>
</dbReference>
<proteinExistence type="inferred from homology"/>
<evidence type="ECO:0000259" key="6">
    <source>
        <dbReference type="Pfam" id="PF02837"/>
    </source>
</evidence>
<dbReference type="PANTHER" id="PTHR42732:SF2">
    <property type="entry name" value="BETA-MANNOSIDASE"/>
    <property type="match status" value="1"/>
</dbReference>
<dbReference type="AlphaFoldDB" id="A0A1Y4V4I1"/>
<dbReference type="Gene3D" id="2.60.40.10">
    <property type="entry name" value="Immunoglobulins"/>
    <property type="match status" value="1"/>
</dbReference>
<dbReference type="Gene3D" id="3.20.20.80">
    <property type="entry name" value="Glycosidases"/>
    <property type="match status" value="1"/>
</dbReference>
<dbReference type="GO" id="GO:0004553">
    <property type="term" value="F:hydrolase activity, hydrolyzing O-glycosyl compounds"/>
    <property type="evidence" value="ECO:0007669"/>
    <property type="project" value="InterPro"/>
</dbReference>
<evidence type="ECO:0000259" key="4">
    <source>
        <dbReference type="Pfam" id="PF00703"/>
    </source>
</evidence>
<gene>
    <name evidence="7" type="ORF">B5E52_17320</name>
</gene>
<feature type="domain" description="Glycoside hydrolase family 2 immunoglobulin-like beta-sandwich" evidence="4">
    <location>
        <begin position="216"/>
        <end position="310"/>
    </location>
</feature>
<feature type="domain" description="Glycosyl hydrolases family 2 sugar binding" evidence="6">
    <location>
        <begin position="107"/>
        <end position="196"/>
    </location>
</feature>
<evidence type="ECO:0000256" key="3">
    <source>
        <dbReference type="ARBA" id="ARBA00023295"/>
    </source>
</evidence>
<dbReference type="InterPro" id="IPR013783">
    <property type="entry name" value="Ig-like_fold"/>
</dbReference>
<accession>A0A1Y4V4I1</accession>
<evidence type="ECO:0000256" key="1">
    <source>
        <dbReference type="ARBA" id="ARBA00007401"/>
    </source>
</evidence>
<dbReference type="Pfam" id="PF00703">
    <property type="entry name" value="Glyco_hydro_2"/>
    <property type="match status" value="1"/>
</dbReference>
<keyword evidence="2" id="KW-0378">Hydrolase</keyword>
<dbReference type="Proteomes" id="UP000196036">
    <property type="component" value="Unassembled WGS sequence"/>
</dbReference>
<organism evidence="7 8">
    <name type="scientific">Bacteroides xylanisolvens</name>
    <dbReference type="NCBI Taxonomy" id="371601"/>
    <lineage>
        <taxon>Bacteria</taxon>
        <taxon>Pseudomonadati</taxon>
        <taxon>Bacteroidota</taxon>
        <taxon>Bacteroidia</taxon>
        <taxon>Bacteroidales</taxon>
        <taxon>Bacteroidaceae</taxon>
        <taxon>Bacteroides</taxon>
    </lineage>
</organism>
<dbReference type="InterPro" id="IPR017853">
    <property type="entry name" value="GH"/>
</dbReference>
<dbReference type="InterPro" id="IPR006103">
    <property type="entry name" value="Glyco_hydro_2_cat"/>
</dbReference>
<name>A0A1Y4V4I1_9BACE</name>
<dbReference type="SUPFAM" id="SSF49303">
    <property type="entry name" value="beta-Galactosidase/glucuronidase domain"/>
    <property type="match status" value="1"/>
</dbReference>
<dbReference type="Pfam" id="PF02837">
    <property type="entry name" value="Glyco_hydro_2_N"/>
    <property type="match status" value="1"/>
</dbReference>
<dbReference type="SUPFAM" id="SSF49785">
    <property type="entry name" value="Galactose-binding domain-like"/>
    <property type="match status" value="1"/>
</dbReference>
<dbReference type="InterPro" id="IPR008979">
    <property type="entry name" value="Galactose-bd-like_sf"/>
</dbReference>
<evidence type="ECO:0000256" key="2">
    <source>
        <dbReference type="ARBA" id="ARBA00022801"/>
    </source>
</evidence>
<dbReference type="Pfam" id="PF02836">
    <property type="entry name" value="Glyco_hydro_2_C"/>
    <property type="match status" value="1"/>
</dbReference>